<gene>
    <name evidence="2" type="ORF">C1H71_00890</name>
</gene>
<accession>A0A7G3G5B5</accession>
<keyword evidence="3" id="KW-1185">Reference proteome</keyword>
<protein>
    <submittedName>
        <fullName evidence="2">Peptidase</fullName>
    </submittedName>
</protein>
<evidence type="ECO:0000313" key="2">
    <source>
        <dbReference type="EMBL" id="QBC42253.1"/>
    </source>
</evidence>
<evidence type="ECO:0000256" key="1">
    <source>
        <dbReference type="SAM" id="SignalP"/>
    </source>
</evidence>
<dbReference type="AlphaFoldDB" id="A0A7G3G5B5"/>
<dbReference type="Pfam" id="PF16683">
    <property type="entry name" value="TGase_elicitor"/>
    <property type="match status" value="1"/>
</dbReference>
<dbReference type="Proteomes" id="UP000515917">
    <property type="component" value="Chromosome"/>
</dbReference>
<dbReference type="RefSeq" id="WP_130104878.1">
    <property type="nucleotide sequence ID" value="NZ_CP025781.1"/>
</dbReference>
<proteinExistence type="predicted"/>
<evidence type="ECO:0000313" key="3">
    <source>
        <dbReference type="Proteomes" id="UP000515917"/>
    </source>
</evidence>
<reference evidence="2 3" key="1">
    <citation type="submission" date="2018-01" db="EMBL/GenBank/DDBJ databases">
        <title>Genome sequence of Iodobacter sp. strain PCH194 isolated from Indian Trans-Himalaya.</title>
        <authorList>
            <person name="Kumar V."/>
            <person name="Thakur V."/>
            <person name="Kumar S."/>
            <person name="Singh D."/>
        </authorList>
    </citation>
    <scope>NUCLEOTIDE SEQUENCE [LARGE SCALE GENOMIC DNA]</scope>
    <source>
        <strain evidence="2 3">PCH194</strain>
    </source>
</reference>
<dbReference type="InterPro" id="IPR032048">
    <property type="entry name" value="TGase_elicitor"/>
</dbReference>
<dbReference type="GO" id="GO:0016755">
    <property type="term" value="F:aminoacyltransferase activity"/>
    <property type="evidence" value="ECO:0007669"/>
    <property type="project" value="InterPro"/>
</dbReference>
<name>A0A7G3G5B5_9NEIS</name>
<feature type="signal peptide" evidence="1">
    <location>
        <begin position="1"/>
        <end position="21"/>
    </location>
</feature>
<sequence>MRYFQINMISLSLVLCHSAYAETVSIDDANQIQQYISDFNKNTKEMMNRIPMKKMKIEGNHVPSRFSEEEIKSLDFIYKKEQTRSEIFPKKDSNSRVKRSPIEYNDNPRNLVDFPEKFQDNIYELDRMNLSQAKLPFSPWSDSYWPTYQGSIAHRYADTKMPRSNNFKDYDNYLTKTNPAINLIKNKQTHLMSPSEKYDLLMNDKNFTLTNKILEKTRLRNANPEAWEGLCHGWAPAAYMYQRPSRSITLYNAAGTPITFKPSDIKALNTLLWSNLSYKTKFIGGRCNIKDPQTDVNGRILDKDCNDNNPGAFHLALINQVGINKRSLVFDATYDYQVWNQPISAYNITYFNPETGNVSKRIQDVMISKEKHSKDKFKKYRSSQGDSIVGVQMTMDYVLETQPSTKDSDSAANDAVTQVTYYYDLELNSQTGKIVGGEWHQKRHPDFLWTPSAGTEISSNIVPKSNLNYGNVFMYNNYWWADSPRSTLIEWLPYSISAANQLGVPLENIVRSLTAWSSSPIEGNLLPENAPQPSIPEKYKWFR</sequence>
<dbReference type="EMBL" id="CP025781">
    <property type="protein sequence ID" value="QBC42253.1"/>
    <property type="molecule type" value="Genomic_DNA"/>
</dbReference>
<dbReference type="KEGG" id="ifl:C1H71_00890"/>
<keyword evidence="1" id="KW-0732">Signal</keyword>
<organism evidence="2 3">
    <name type="scientific">Iodobacter fluviatilis</name>
    <dbReference type="NCBI Taxonomy" id="537"/>
    <lineage>
        <taxon>Bacteria</taxon>
        <taxon>Pseudomonadati</taxon>
        <taxon>Pseudomonadota</taxon>
        <taxon>Betaproteobacteria</taxon>
        <taxon>Neisseriales</taxon>
        <taxon>Chitinibacteraceae</taxon>
        <taxon>Iodobacter</taxon>
    </lineage>
</organism>
<feature type="chain" id="PRO_5028960190" evidence="1">
    <location>
        <begin position="22"/>
        <end position="543"/>
    </location>
</feature>